<dbReference type="InterPro" id="IPR001610">
    <property type="entry name" value="PAC"/>
</dbReference>
<dbReference type="InterPro" id="IPR003661">
    <property type="entry name" value="HisK_dim/P_dom"/>
</dbReference>
<dbReference type="InterPro" id="IPR013655">
    <property type="entry name" value="PAS_fold_3"/>
</dbReference>
<protein>
    <recommendedName>
        <fullName evidence="2">histidine kinase</fullName>
        <ecNumber evidence="2">2.7.13.3</ecNumber>
    </recommendedName>
</protein>
<dbReference type="SUPFAM" id="SSF47384">
    <property type="entry name" value="Homodimeric domain of signal transducing histidine kinase"/>
    <property type="match status" value="1"/>
</dbReference>
<proteinExistence type="predicted"/>
<evidence type="ECO:0000313" key="8">
    <source>
        <dbReference type="Proteomes" id="UP001574169"/>
    </source>
</evidence>
<dbReference type="InterPro" id="IPR004358">
    <property type="entry name" value="Sig_transdc_His_kin-like_C"/>
</dbReference>
<evidence type="ECO:0000256" key="2">
    <source>
        <dbReference type="ARBA" id="ARBA00012438"/>
    </source>
</evidence>
<dbReference type="EMBL" id="JBCFQL010000008">
    <property type="protein sequence ID" value="MFA9191428.1"/>
    <property type="molecule type" value="Genomic_DNA"/>
</dbReference>
<keyword evidence="5 7" id="KW-0418">Kinase</keyword>
<dbReference type="Proteomes" id="UP001574169">
    <property type="component" value="Unassembled WGS sequence"/>
</dbReference>
<dbReference type="CDD" id="cd00075">
    <property type="entry name" value="HATPase"/>
    <property type="match status" value="1"/>
</dbReference>
<dbReference type="PANTHER" id="PTHR43304">
    <property type="entry name" value="PHYTOCHROME-LIKE PROTEIN CPH1"/>
    <property type="match status" value="1"/>
</dbReference>
<dbReference type="InterPro" id="IPR052162">
    <property type="entry name" value="Sensor_kinase/Photoreceptor"/>
</dbReference>
<dbReference type="SUPFAM" id="SSF55874">
    <property type="entry name" value="ATPase domain of HSP90 chaperone/DNA topoisomerase II/histidine kinase"/>
    <property type="match status" value="1"/>
</dbReference>
<keyword evidence="8" id="KW-1185">Reference proteome</keyword>
<dbReference type="PANTHER" id="PTHR43304:SF1">
    <property type="entry name" value="PAC DOMAIN-CONTAINING PROTEIN"/>
    <property type="match status" value="1"/>
</dbReference>
<dbReference type="Pfam" id="PF08447">
    <property type="entry name" value="PAS_3"/>
    <property type="match status" value="1"/>
</dbReference>
<dbReference type="GO" id="GO:0004673">
    <property type="term" value="F:protein histidine kinase activity"/>
    <property type="evidence" value="ECO:0007669"/>
    <property type="project" value="UniProtKB-EC"/>
</dbReference>
<accession>A0ABV4TBE7</accession>
<evidence type="ECO:0000259" key="6">
    <source>
        <dbReference type="PROSITE" id="PS50109"/>
    </source>
</evidence>
<dbReference type="PRINTS" id="PR00344">
    <property type="entry name" value="BCTRLSENSOR"/>
</dbReference>
<dbReference type="InterPro" id="IPR003594">
    <property type="entry name" value="HATPase_dom"/>
</dbReference>
<dbReference type="Gene3D" id="1.10.287.130">
    <property type="match status" value="1"/>
</dbReference>
<dbReference type="NCBIfam" id="TIGR00229">
    <property type="entry name" value="sensory_box"/>
    <property type="match status" value="1"/>
</dbReference>
<dbReference type="CDD" id="cd00130">
    <property type="entry name" value="PAS"/>
    <property type="match status" value="1"/>
</dbReference>
<dbReference type="InterPro" id="IPR036097">
    <property type="entry name" value="HisK_dim/P_sf"/>
</dbReference>
<evidence type="ECO:0000256" key="3">
    <source>
        <dbReference type="ARBA" id="ARBA00022553"/>
    </source>
</evidence>
<dbReference type="RefSeq" id="WP_373406418.1">
    <property type="nucleotide sequence ID" value="NZ_JBCFQL010000008.1"/>
</dbReference>
<keyword evidence="4 7" id="KW-0808">Transferase</keyword>
<feature type="domain" description="Histidine kinase" evidence="6">
    <location>
        <begin position="154"/>
        <end position="366"/>
    </location>
</feature>
<dbReference type="SMART" id="SM00086">
    <property type="entry name" value="PAC"/>
    <property type="match status" value="1"/>
</dbReference>
<dbReference type="Gene3D" id="3.30.565.10">
    <property type="entry name" value="Histidine kinase-like ATPase, C-terminal domain"/>
    <property type="match status" value="1"/>
</dbReference>
<organism evidence="7 8">
    <name type="scientific">Flavobacterium zubiriense</name>
    <dbReference type="NCBI Taxonomy" id="3138075"/>
    <lineage>
        <taxon>Bacteria</taxon>
        <taxon>Pseudomonadati</taxon>
        <taxon>Bacteroidota</taxon>
        <taxon>Flavobacteriia</taxon>
        <taxon>Flavobacteriales</taxon>
        <taxon>Flavobacteriaceae</taxon>
        <taxon>Flavobacterium</taxon>
    </lineage>
</organism>
<evidence type="ECO:0000256" key="4">
    <source>
        <dbReference type="ARBA" id="ARBA00022679"/>
    </source>
</evidence>
<dbReference type="InterPro" id="IPR035965">
    <property type="entry name" value="PAS-like_dom_sf"/>
</dbReference>
<comment type="catalytic activity">
    <reaction evidence="1">
        <text>ATP + protein L-histidine = ADP + protein N-phospho-L-histidine.</text>
        <dbReference type="EC" id="2.7.13.3"/>
    </reaction>
</comment>
<dbReference type="SMART" id="SM00387">
    <property type="entry name" value="HATPase_c"/>
    <property type="match status" value="1"/>
</dbReference>
<evidence type="ECO:0000313" key="7">
    <source>
        <dbReference type="EMBL" id="MFA9191428.1"/>
    </source>
</evidence>
<dbReference type="SMART" id="SM00091">
    <property type="entry name" value="PAS"/>
    <property type="match status" value="1"/>
</dbReference>
<dbReference type="Pfam" id="PF02518">
    <property type="entry name" value="HATPase_c"/>
    <property type="match status" value="1"/>
</dbReference>
<name>A0ABV4TBE7_9FLAO</name>
<sequence length="366" mass="42205">MTKNSEIDVTYDYDVFNNFEQFFDISHDLFCIIGYDGYFKKINPAVSKLLEYTTEELLAKPINYFVYSQDKEKTSLARNELKSQIPLFDFENRYLTKSGQVVWLLWTSTPVDNEKLIYAVAKNITYKKELEEERKLHIKKLTEINNEFKQLSYSTAHDLRSPVNNMLAVFDLMETADIENKETLEFIKILKSTTDTLKENLNEYIKLLNSKNESNSQLEEIDLNSCLNEVLISINSLIENSKATINTDFSEVEKINFNKSYLKSIFLNLITNAIKYVKPNTLANISIHTVRKNNSVQLIISDNGIGFDMEKVKGKIFGLHQTFNNHIDSNGIGLYLVHNHITNLGGHISLESEINKGSRFVITFNN</sequence>
<comment type="caution">
    <text evidence="7">The sequence shown here is derived from an EMBL/GenBank/DDBJ whole genome shotgun (WGS) entry which is preliminary data.</text>
</comment>
<dbReference type="EC" id="2.7.13.3" evidence="2"/>
<keyword evidence="3" id="KW-0597">Phosphoprotein</keyword>
<reference evidence="7 8" key="1">
    <citation type="submission" date="2024-04" db="EMBL/GenBank/DDBJ databases">
        <title>New Clade of Flavobacterium.</title>
        <authorList>
            <person name="Matos L."/>
            <person name="Proenca D.N."/>
            <person name="Fransisco R.M."/>
            <person name="Chung A.P."/>
            <person name="Maccario L."/>
            <person name="Sorensen S.J."/>
            <person name="Morais P.V."/>
        </authorList>
    </citation>
    <scope>NUCLEOTIDE SEQUENCE [LARGE SCALE GENOMIC DNA]</scope>
    <source>
        <strain evidence="7 8">FZUC8N2.13</strain>
    </source>
</reference>
<dbReference type="PROSITE" id="PS50109">
    <property type="entry name" value="HIS_KIN"/>
    <property type="match status" value="1"/>
</dbReference>
<dbReference type="InterPro" id="IPR005467">
    <property type="entry name" value="His_kinase_dom"/>
</dbReference>
<gene>
    <name evidence="7" type="ORF">AAGV28_08615</name>
</gene>
<dbReference type="SUPFAM" id="SSF55785">
    <property type="entry name" value="PYP-like sensor domain (PAS domain)"/>
    <property type="match status" value="1"/>
</dbReference>
<evidence type="ECO:0000256" key="1">
    <source>
        <dbReference type="ARBA" id="ARBA00000085"/>
    </source>
</evidence>
<dbReference type="CDD" id="cd00082">
    <property type="entry name" value="HisKA"/>
    <property type="match status" value="1"/>
</dbReference>
<dbReference type="InterPro" id="IPR036890">
    <property type="entry name" value="HATPase_C_sf"/>
</dbReference>
<dbReference type="InterPro" id="IPR000014">
    <property type="entry name" value="PAS"/>
</dbReference>
<evidence type="ECO:0000256" key="5">
    <source>
        <dbReference type="ARBA" id="ARBA00022777"/>
    </source>
</evidence>
<dbReference type="Gene3D" id="3.30.450.20">
    <property type="entry name" value="PAS domain"/>
    <property type="match status" value="1"/>
</dbReference>